<comment type="caution">
    <text evidence="7">The sequence shown here is derived from an EMBL/GenBank/DDBJ whole genome shotgun (WGS) entry which is preliminary data.</text>
</comment>
<gene>
    <name evidence="7" type="ORF">Dace_3027</name>
</gene>
<evidence type="ECO:0000256" key="2">
    <source>
        <dbReference type="ARBA" id="ARBA00022691"/>
    </source>
</evidence>
<evidence type="ECO:0000313" key="7">
    <source>
        <dbReference type="EMBL" id="EAT17161.1"/>
    </source>
</evidence>
<keyword evidence="8" id="KW-1185">Reference proteome</keyword>
<sequence>MTEKISPLGEVLKVTGRLLRSGRVPGQLIIQYTDRCNATCPQCGMRVTNDFARTTLAEQRVAEMIRHAADHGVAALSFTGGEPFMCLDEVCRLASVAGAHKIPYIRTGTNGYLFRGAENADFSDRMKTLADKLAATPLRNIWVSIDSADVATHEQMRGLPGVIKGVEKALPIFAERGLYLSANLGINRNFAGRDKDRDHLDYPFFRAGFDRFYRFVTELGFTIANVCYPMHGDDESDQAVYAATATDRVVSFTYEEKLNLFQALSDAIPGHRQNIRIFTPRCSLHALLQQYRGREELTTPCRGGIDYFFVDSQSGHSYPCGYRGDEDLGRFEEMTPPSCSAAQECRRCDWECFRDPTELFSPLLDLRLAPGRLMQRLWKDRTFYRLWREDLRYYRACGFFDGRRNLDHEKLRPWRNPVLP</sequence>
<keyword evidence="5" id="KW-0411">Iron-sulfur</keyword>
<keyword evidence="4" id="KW-0408">Iron</keyword>
<reference evidence="7" key="2">
    <citation type="submission" date="2006-05" db="EMBL/GenBank/DDBJ databases">
        <title>Sequencing of the draft genome and assembly of Desulfuromonas acetoxidans DSM 684.</title>
        <authorList>
            <consortium name="US DOE Joint Genome Institute (JGI-PGF)"/>
            <person name="Copeland A."/>
            <person name="Lucas S."/>
            <person name="Lapidus A."/>
            <person name="Barry K."/>
            <person name="Detter J.C."/>
            <person name="Glavina del Rio T."/>
            <person name="Hammon N."/>
            <person name="Israni S."/>
            <person name="Dalin E."/>
            <person name="Tice H."/>
            <person name="Bruce D."/>
            <person name="Pitluck S."/>
            <person name="Richardson P."/>
        </authorList>
    </citation>
    <scope>NUCLEOTIDE SEQUENCE [LARGE SCALE GENOMIC DNA]</scope>
    <source>
        <strain evidence="7">DSM 684</strain>
    </source>
</reference>
<dbReference type="InterPro" id="IPR050377">
    <property type="entry name" value="Radical_SAM_PqqE_MftC-like"/>
</dbReference>
<evidence type="ECO:0000313" key="8">
    <source>
        <dbReference type="Proteomes" id="UP000005695"/>
    </source>
</evidence>
<proteinExistence type="predicted"/>
<dbReference type="AlphaFoldDB" id="Q1K4E2"/>
<evidence type="ECO:0000259" key="6">
    <source>
        <dbReference type="Pfam" id="PF04055"/>
    </source>
</evidence>
<evidence type="ECO:0000256" key="1">
    <source>
        <dbReference type="ARBA" id="ARBA00001966"/>
    </source>
</evidence>
<dbReference type="PANTHER" id="PTHR11228:SF7">
    <property type="entry name" value="PQQA PEPTIDE CYCLASE"/>
    <property type="match status" value="1"/>
</dbReference>
<dbReference type="Pfam" id="PF04055">
    <property type="entry name" value="Radical_SAM"/>
    <property type="match status" value="1"/>
</dbReference>
<dbReference type="InterPro" id="IPR058240">
    <property type="entry name" value="rSAM_sf"/>
</dbReference>
<dbReference type="GO" id="GO:0051536">
    <property type="term" value="F:iron-sulfur cluster binding"/>
    <property type="evidence" value="ECO:0007669"/>
    <property type="project" value="UniProtKB-KW"/>
</dbReference>
<dbReference type="Proteomes" id="UP000005695">
    <property type="component" value="Unassembled WGS sequence"/>
</dbReference>
<dbReference type="InterPro" id="IPR007197">
    <property type="entry name" value="rSAM"/>
</dbReference>
<dbReference type="EMBL" id="AAEW02000001">
    <property type="protein sequence ID" value="EAT17161.1"/>
    <property type="molecule type" value="Genomic_DNA"/>
</dbReference>
<name>Q1K4E2_DESA6</name>
<comment type="cofactor">
    <cofactor evidence="1">
        <name>[4Fe-4S] cluster</name>
        <dbReference type="ChEBI" id="CHEBI:49883"/>
    </cofactor>
</comment>
<keyword evidence="2" id="KW-0949">S-adenosyl-L-methionine</keyword>
<dbReference type="RefSeq" id="WP_005997354.1">
    <property type="nucleotide sequence ID" value="NZ_AAEW02000001.1"/>
</dbReference>
<dbReference type="InterPro" id="IPR013785">
    <property type="entry name" value="Aldolase_TIM"/>
</dbReference>
<dbReference type="SFLD" id="SFLDS00029">
    <property type="entry name" value="Radical_SAM"/>
    <property type="match status" value="1"/>
</dbReference>
<dbReference type="SUPFAM" id="SSF102114">
    <property type="entry name" value="Radical SAM enzymes"/>
    <property type="match status" value="1"/>
</dbReference>
<dbReference type="CDD" id="cd01335">
    <property type="entry name" value="Radical_SAM"/>
    <property type="match status" value="1"/>
</dbReference>
<organism evidence="7 8">
    <name type="scientific">Desulfuromonas acetoxidans (strain DSM 684 / 11070)</name>
    <dbReference type="NCBI Taxonomy" id="281689"/>
    <lineage>
        <taxon>Bacteria</taxon>
        <taxon>Pseudomonadati</taxon>
        <taxon>Thermodesulfobacteriota</taxon>
        <taxon>Desulfuromonadia</taxon>
        <taxon>Desulfuromonadales</taxon>
        <taxon>Desulfuromonadaceae</taxon>
        <taxon>Desulfuromonas</taxon>
    </lineage>
</organism>
<dbReference type="Gene3D" id="3.20.20.70">
    <property type="entry name" value="Aldolase class I"/>
    <property type="match status" value="1"/>
</dbReference>
<reference evidence="7" key="1">
    <citation type="submission" date="2006-05" db="EMBL/GenBank/DDBJ databases">
        <title>Annotation of the draft genome assembly of Desulfuromonas acetoxidans DSM 684.</title>
        <authorList>
            <consortium name="US DOE Joint Genome Institute (JGI-ORNL)"/>
            <person name="Larimer F."/>
            <person name="Land M."/>
            <person name="Hauser L."/>
        </authorList>
    </citation>
    <scope>NUCLEOTIDE SEQUENCE [LARGE SCALE GENOMIC DNA]</scope>
    <source>
        <strain evidence="7">DSM 684</strain>
    </source>
</reference>
<evidence type="ECO:0000256" key="3">
    <source>
        <dbReference type="ARBA" id="ARBA00022723"/>
    </source>
</evidence>
<dbReference type="GO" id="GO:0046872">
    <property type="term" value="F:metal ion binding"/>
    <property type="evidence" value="ECO:0007669"/>
    <property type="project" value="UniProtKB-KW"/>
</dbReference>
<accession>Q1K4E2</accession>
<dbReference type="OrthoDB" id="7021155at2"/>
<evidence type="ECO:0000256" key="5">
    <source>
        <dbReference type="ARBA" id="ARBA00023014"/>
    </source>
</evidence>
<keyword evidence="3" id="KW-0479">Metal-binding</keyword>
<dbReference type="PANTHER" id="PTHR11228">
    <property type="entry name" value="RADICAL SAM DOMAIN PROTEIN"/>
    <property type="match status" value="1"/>
</dbReference>
<protein>
    <submittedName>
        <fullName evidence="7">Radical SAM</fullName>
    </submittedName>
</protein>
<dbReference type="GO" id="GO:0003824">
    <property type="term" value="F:catalytic activity"/>
    <property type="evidence" value="ECO:0007669"/>
    <property type="project" value="InterPro"/>
</dbReference>
<evidence type="ECO:0000256" key="4">
    <source>
        <dbReference type="ARBA" id="ARBA00023004"/>
    </source>
</evidence>
<feature type="domain" description="Radical SAM core" evidence="6">
    <location>
        <begin position="31"/>
        <end position="178"/>
    </location>
</feature>
<dbReference type="SFLD" id="SFLDG01067">
    <property type="entry name" value="SPASM/twitch_domain_containing"/>
    <property type="match status" value="1"/>
</dbReference>